<dbReference type="Proteomes" id="UP000652761">
    <property type="component" value="Unassembled WGS sequence"/>
</dbReference>
<dbReference type="EMBL" id="NMUH01000629">
    <property type="protein sequence ID" value="MQL82418.1"/>
    <property type="molecule type" value="Genomic_DNA"/>
</dbReference>
<comment type="caution">
    <text evidence="2">The sequence shown here is derived from an EMBL/GenBank/DDBJ whole genome shotgun (WGS) entry which is preliminary data.</text>
</comment>
<feature type="compositionally biased region" description="Low complexity" evidence="1">
    <location>
        <begin position="91"/>
        <end position="103"/>
    </location>
</feature>
<feature type="region of interest" description="Disordered" evidence="1">
    <location>
        <begin position="17"/>
        <end position="103"/>
    </location>
</feature>
<name>A0A843UFV6_COLES</name>
<evidence type="ECO:0000256" key="1">
    <source>
        <dbReference type="SAM" id="MobiDB-lite"/>
    </source>
</evidence>
<keyword evidence="3" id="KW-1185">Reference proteome</keyword>
<dbReference type="AlphaFoldDB" id="A0A843UFV6"/>
<protein>
    <submittedName>
        <fullName evidence="2">Uncharacterized protein</fullName>
    </submittedName>
</protein>
<evidence type="ECO:0000313" key="2">
    <source>
        <dbReference type="EMBL" id="MQL82418.1"/>
    </source>
</evidence>
<sequence length="103" mass="11829">MYRISYLNNRTGYHVVNPSHTKSYSETYPRKGKTQQVEGLTTRPPQSTAPPQHPKRLVHKVPQETNTHKGYRYPPPRGHTTTSESPLTYLNNNCANTMAHNNR</sequence>
<accession>A0A843UFV6</accession>
<organism evidence="2 3">
    <name type="scientific">Colocasia esculenta</name>
    <name type="common">Wild taro</name>
    <name type="synonym">Arum esculentum</name>
    <dbReference type="NCBI Taxonomy" id="4460"/>
    <lineage>
        <taxon>Eukaryota</taxon>
        <taxon>Viridiplantae</taxon>
        <taxon>Streptophyta</taxon>
        <taxon>Embryophyta</taxon>
        <taxon>Tracheophyta</taxon>
        <taxon>Spermatophyta</taxon>
        <taxon>Magnoliopsida</taxon>
        <taxon>Liliopsida</taxon>
        <taxon>Araceae</taxon>
        <taxon>Aroideae</taxon>
        <taxon>Colocasieae</taxon>
        <taxon>Colocasia</taxon>
    </lineage>
</organism>
<feature type="compositionally biased region" description="Polar residues" evidence="1">
    <location>
        <begin position="79"/>
        <end position="90"/>
    </location>
</feature>
<evidence type="ECO:0000313" key="3">
    <source>
        <dbReference type="Proteomes" id="UP000652761"/>
    </source>
</evidence>
<proteinExistence type="predicted"/>
<gene>
    <name evidence="2" type="ORF">Taro_014893</name>
</gene>
<reference evidence="2" key="1">
    <citation type="submission" date="2017-07" db="EMBL/GenBank/DDBJ databases">
        <title>Taro Niue Genome Assembly and Annotation.</title>
        <authorList>
            <person name="Atibalentja N."/>
            <person name="Keating K."/>
            <person name="Fields C.J."/>
        </authorList>
    </citation>
    <scope>NUCLEOTIDE SEQUENCE</scope>
    <source>
        <strain evidence="2">Niue_2</strain>
        <tissue evidence="2">Leaf</tissue>
    </source>
</reference>
<feature type="compositionally biased region" description="Polar residues" evidence="1">
    <location>
        <begin position="34"/>
        <end position="46"/>
    </location>
</feature>